<evidence type="ECO:0000256" key="4">
    <source>
        <dbReference type="ARBA" id="ARBA00022741"/>
    </source>
</evidence>
<feature type="domain" description="R13L1/DRL21-like LRR repeat region" evidence="10">
    <location>
        <begin position="703"/>
        <end position="824"/>
    </location>
</feature>
<feature type="domain" description="Disease resistance protein winged helix" evidence="9">
    <location>
        <begin position="432"/>
        <end position="505"/>
    </location>
</feature>
<dbReference type="SUPFAM" id="SSF52058">
    <property type="entry name" value="L domain-like"/>
    <property type="match status" value="1"/>
</dbReference>
<keyword evidence="3" id="KW-0677">Repeat</keyword>
<sequence>MSDPILSAVLTQLGSILETQVRQELKLVVGVDKDIENLKTTLRSIEAVMVDAEKKQVKDNSVEQWLQRLQEVVYDMDDVLNEWNTALLKTETQELEDSATPHKKVCFFISSPCLCFSRVAKRRDIALKIQVINRNLDLIAGEKDRYNFTTVTGYEGPVRAKTTSFVDVAKVRGRDGDEATLVDQLLMQGSRGMRPLHTISIVGMGGIGKTTLAQLVYRSEQVKAHFPTMSWVCVSEPFDDLRVAKAIVESLEGSAPNLFELETVLGRLRDRIKGQKFLLVLDDVWTEDYERLEPLISSLSSGAPGSKVLVTTRNERVAQMMESSYLLRLGELTEEDCWSLFSQLALSERSQKDIQELKDIGMRIASKCKGLPLAAKTIGSLMRFKTSLQDWKNVLESDMWDLEAKKGIFPPLLLSYYDLPLPVKRCFSYCAIFPQDYEIEADNIIKLWMAQGYLSANGTGEMEATGREYLNTLVMRSFFQMKKDKDKGRDNATRLKMHDMVLDLARYLRKNESYVMEVDGRLVHRINSSCDKARHLTLIRSEDVHFPLSIGNVGKLHTFWVQSFYDSPPIVSEVDRISPDLFDGLVHLKALDLSRNRLCELSEEIDKLTNLRYLNLSHNPFWELPETVCDLYNLQTLKLVACDHLRQVPKGIGKLRNLRHLEIDRTGSLRTLPKGIGMLPSLQTLTKFVLAGVTDGEETICTIGDLSSLNQLHGCLRIEGLGYVANADQAEKAQLKNKKHLAELHLDFNPQLQAGGRTDVADALQLCSDLQTLHLSFYGGARLPVWMTSLNNLRKLRLQDCPNCTTLPPLGRLASLENLCLENMHGLKLIGTEPFGGPDLGGCMQTNGAPSTAALAIFPKLKKLKFAGMSSWEKWDMTCKDRGAKEGNPSIMPYLRYLKLSDCSKLNTLPDHLLEKTPIRKLYIHNCPLLQQQYQKRIGEHWTKISHISRTSSSTSTGDVFPLRIIGCLFASSYTTNVSVV</sequence>
<dbReference type="GO" id="GO:0043531">
    <property type="term" value="F:ADP binding"/>
    <property type="evidence" value="ECO:0007669"/>
    <property type="project" value="InterPro"/>
</dbReference>
<evidence type="ECO:0000256" key="1">
    <source>
        <dbReference type="ARBA" id="ARBA00008894"/>
    </source>
</evidence>
<evidence type="ECO:0000256" key="3">
    <source>
        <dbReference type="ARBA" id="ARBA00022737"/>
    </source>
</evidence>
<dbReference type="Gene3D" id="1.10.8.430">
    <property type="entry name" value="Helical domain of apoptotic protease-activating factors"/>
    <property type="match status" value="1"/>
</dbReference>
<protein>
    <submittedName>
        <fullName evidence="12">Disease resistance protein RGA3</fullName>
    </submittedName>
</protein>
<accession>A0A6P6XGD5</accession>
<keyword evidence="2" id="KW-0433">Leucine-rich repeat</keyword>
<dbReference type="Pfam" id="PF00931">
    <property type="entry name" value="NB-ARC"/>
    <property type="match status" value="1"/>
</dbReference>
<feature type="domain" description="NB-ARC" evidence="7">
    <location>
        <begin position="190"/>
        <end position="349"/>
    </location>
</feature>
<dbReference type="RefSeq" id="XP_027126016.1">
    <property type="nucleotide sequence ID" value="XM_027270215.1"/>
</dbReference>
<evidence type="ECO:0000313" key="11">
    <source>
        <dbReference type="Proteomes" id="UP001652660"/>
    </source>
</evidence>
<dbReference type="PANTHER" id="PTHR36766">
    <property type="entry name" value="PLANT BROAD-SPECTRUM MILDEW RESISTANCE PROTEIN RPW8"/>
    <property type="match status" value="1"/>
</dbReference>
<dbReference type="InterPro" id="IPR002182">
    <property type="entry name" value="NB-ARC"/>
</dbReference>
<dbReference type="Pfam" id="PF13855">
    <property type="entry name" value="LRR_8"/>
    <property type="match status" value="1"/>
</dbReference>
<evidence type="ECO:0000259" key="8">
    <source>
        <dbReference type="Pfam" id="PF18052"/>
    </source>
</evidence>
<evidence type="ECO:0000259" key="7">
    <source>
        <dbReference type="Pfam" id="PF00931"/>
    </source>
</evidence>
<dbReference type="InterPro" id="IPR056789">
    <property type="entry name" value="LRR_R13L1-DRL21"/>
</dbReference>
<dbReference type="Pfam" id="PF18052">
    <property type="entry name" value="Rx_N"/>
    <property type="match status" value="1"/>
</dbReference>
<reference evidence="12" key="2">
    <citation type="submission" date="2025-08" db="UniProtKB">
        <authorList>
            <consortium name="RefSeq"/>
        </authorList>
    </citation>
    <scope>IDENTIFICATION</scope>
    <source>
        <tissue evidence="12">Leaves</tissue>
    </source>
</reference>
<dbReference type="CDD" id="cd14798">
    <property type="entry name" value="RX-CC_like"/>
    <property type="match status" value="1"/>
</dbReference>
<dbReference type="InterPro" id="IPR001611">
    <property type="entry name" value="Leu-rich_rpt"/>
</dbReference>
<feature type="domain" description="Disease resistance N-terminal" evidence="8">
    <location>
        <begin position="6"/>
        <end position="91"/>
    </location>
</feature>
<comment type="similarity">
    <text evidence="1">Belongs to the disease resistance NB-LRR family.</text>
</comment>
<dbReference type="Proteomes" id="UP001652660">
    <property type="component" value="Chromosome 4e"/>
</dbReference>
<dbReference type="Gene3D" id="3.40.50.300">
    <property type="entry name" value="P-loop containing nucleotide triphosphate hydrolases"/>
    <property type="match status" value="1"/>
</dbReference>
<dbReference type="Gene3D" id="3.80.10.10">
    <property type="entry name" value="Ribonuclease Inhibitor"/>
    <property type="match status" value="1"/>
</dbReference>
<dbReference type="InterPro" id="IPR003591">
    <property type="entry name" value="Leu-rich_rpt_typical-subtyp"/>
</dbReference>
<dbReference type="InterPro" id="IPR038005">
    <property type="entry name" value="RX-like_CC"/>
</dbReference>
<dbReference type="AlphaFoldDB" id="A0A6P6XGD5"/>
<evidence type="ECO:0000256" key="5">
    <source>
        <dbReference type="ARBA" id="ARBA00022821"/>
    </source>
</evidence>
<dbReference type="Pfam" id="PF25019">
    <property type="entry name" value="LRR_R13L1-DRL21"/>
    <property type="match status" value="1"/>
</dbReference>
<dbReference type="PANTHER" id="PTHR36766:SF45">
    <property type="entry name" value="NB-ARC DOMAIN-CONTAINING PROTEIN"/>
    <property type="match status" value="1"/>
</dbReference>
<keyword evidence="11" id="KW-1185">Reference proteome</keyword>
<name>A0A6P6XGD5_COFAR</name>
<reference evidence="11" key="1">
    <citation type="journal article" date="2025" name="Foods">
        <title>Unveiling the Microbial Signatures of Arabica Coffee Cherries: Insights into Ripeness Specific Diversity, Functional Traits, and Implications for Quality and Safety.</title>
        <authorList>
            <consortium name="RefSeq"/>
            <person name="Tenea G.N."/>
            <person name="Cifuentes V."/>
            <person name="Reyes P."/>
            <person name="Cevallos-Vallejos M."/>
        </authorList>
    </citation>
    <scope>NUCLEOTIDE SEQUENCE [LARGE SCALE GENOMIC DNA]</scope>
</reference>
<evidence type="ECO:0000256" key="6">
    <source>
        <dbReference type="ARBA" id="ARBA00022840"/>
    </source>
</evidence>
<dbReference type="OrthoDB" id="5279713at2759"/>
<evidence type="ECO:0000259" key="10">
    <source>
        <dbReference type="Pfam" id="PF25019"/>
    </source>
</evidence>
<proteinExistence type="inferred from homology"/>
<dbReference type="GeneID" id="113742377"/>
<keyword evidence="6" id="KW-0067">ATP-binding</keyword>
<dbReference type="GO" id="GO:0051707">
    <property type="term" value="P:response to other organism"/>
    <property type="evidence" value="ECO:0007669"/>
    <property type="project" value="UniProtKB-ARBA"/>
</dbReference>
<dbReference type="InterPro" id="IPR036388">
    <property type="entry name" value="WH-like_DNA-bd_sf"/>
</dbReference>
<evidence type="ECO:0000259" key="9">
    <source>
        <dbReference type="Pfam" id="PF23559"/>
    </source>
</evidence>
<dbReference type="PROSITE" id="PS51450">
    <property type="entry name" value="LRR"/>
    <property type="match status" value="2"/>
</dbReference>
<dbReference type="InterPro" id="IPR027417">
    <property type="entry name" value="P-loop_NTPase"/>
</dbReference>
<dbReference type="InterPro" id="IPR042197">
    <property type="entry name" value="Apaf_helical"/>
</dbReference>
<dbReference type="SMART" id="SM00369">
    <property type="entry name" value="LRR_TYP"/>
    <property type="match status" value="2"/>
</dbReference>
<dbReference type="Gene3D" id="1.10.10.10">
    <property type="entry name" value="Winged helix-like DNA-binding domain superfamily/Winged helix DNA-binding domain"/>
    <property type="match status" value="1"/>
</dbReference>
<dbReference type="SUPFAM" id="SSF52540">
    <property type="entry name" value="P-loop containing nucleoside triphosphate hydrolases"/>
    <property type="match status" value="1"/>
</dbReference>
<dbReference type="PRINTS" id="PR00364">
    <property type="entry name" value="DISEASERSIST"/>
</dbReference>
<evidence type="ECO:0000313" key="12">
    <source>
        <dbReference type="RefSeq" id="XP_027126016.1"/>
    </source>
</evidence>
<dbReference type="InterPro" id="IPR058922">
    <property type="entry name" value="WHD_DRP"/>
</dbReference>
<keyword evidence="4" id="KW-0547">Nucleotide-binding</keyword>
<dbReference type="GO" id="GO:0005524">
    <property type="term" value="F:ATP binding"/>
    <property type="evidence" value="ECO:0007669"/>
    <property type="project" value="UniProtKB-KW"/>
</dbReference>
<dbReference type="InterPro" id="IPR032675">
    <property type="entry name" value="LRR_dom_sf"/>
</dbReference>
<gene>
    <name evidence="12" type="primary">LOC113742377</name>
</gene>
<dbReference type="InterPro" id="IPR041118">
    <property type="entry name" value="Rx_N"/>
</dbReference>
<dbReference type="GO" id="GO:0006952">
    <property type="term" value="P:defense response"/>
    <property type="evidence" value="ECO:0007669"/>
    <property type="project" value="UniProtKB-KW"/>
</dbReference>
<dbReference type="FunFam" id="1.10.10.10:FF:000322">
    <property type="entry name" value="Probable disease resistance protein At1g63360"/>
    <property type="match status" value="1"/>
</dbReference>
<evidence type="ECO:0000256" key="2">
    <source>
        <dbReference type="ARBA" id="ARBA00022614"/>
    </source>
</evidence>
<dbReference type="Gene3D" id="1.20.5.4130">
    <property type="match status" value="1"/>
</dbReference>
<organism evidence="11 12">
    <name type="scientific">Coffea arabica</name>
    <name type="common">Arabian coffee</name>
    <dbReference type="NCBI Taxonomy" id="13443"/>
    <lineage>
        <taxon>Eukaryota</taxon>
        <taxon>Viridiplantae</taxon>
        <taxon>Streptophyta</taxon>
        <taxon>Embryophyta</taxon>
        <taxon>Tracheophyta</taxon>
        <taxon>Spermatophyta</taxon>
        <taxon>Magnoliopsida</taxon>
        <taxon>eudicotyledons</taxon>
        <taxon>Gunneridae</taxon>
        <taxon>Pentapetalae</taxon>
        <taxon>asterids</taxon>
        <taxon>lamiids</taxon>
        <taxon>Gentianales</taxon>
        <taxon>Rubiaceae</taxon>
        <taxon>Ixoroideae</taxon>
        <taxon>Gardenieae complex</taxon>
        <taxon>Bertiereae - Coffeeae clade</taxon>
        <taxon>Coffeeae</taxon>
        <taxon>Coffea</taxon>
    </lineage>
</organism>
<dbReference type="Pfam" id="PF23559">
    <property type="entry name" value="WHD_DRP"/>
    <property type="match status" value="1"/>
</dbReference>
<keyword evidence="5" id="KW-0611">Plant defense</keyword>